<reference evidence="1" key="1">
    <citation type="submission" date="2021-08" db="EMBL/GenBank/DDBJ databases">
        <title>Novel anaerobic bacterium isolated from sea squirt in East Sea, Republic of Korea.</title>
        <authorList>
            <person name="Nguyen T.H."/>
            <person name="Li Z."/>
            <person name="Lee Y.-J."/>
            <person name="Ko J."/>
            <person name="Kim S.-G."/>
        </authorList>
    </citation>
    <scope>NUCLEOTIDE SEQUENCE</scope>
    <source>
        <strain evidence="1">KCTC 25031</strain>
    </source>
</reference>
<evidence type="ECO:0000313" key="1">
    <source>
        <dbReference type="EMBL" id="QZE15307.1"/>
    </source>
</evidence>
<dbReference type="Proteomes" id="UP000826212">
    <property type="component" value="Chromosome"/>
</dbReference>
<protein>
    <submittedName>
        <fullName evidence="1">DUF58 domain-containing protein</fullName>
    </submittedName>
</protein>
<name>A0AC61NI06_9BACT</name>
<organism evidence="1 2">
    <name type="scientific">Halosquirtibacter laminarini</name>
    <dbReference type="NCBI Taxonomy" id="3374600"/>
    <lineage>
        <taxon>Bacteria</taxon>
        <taxon>Pseudomonadati</taxon>
        <taxon>Bacteroidota</taxon>
        <taxon>Bacteroidia</taxon>
        <taxon>Marinilabiliales</taxon>
        <taxon>Prolixibacteraceae</taxon>
        <taxon>Halosquirtibacter</taxon>
    </lineage>
</organism>
<keyword evidence="2" id="KW-1185">Reference proteome</keyword>
<gene>
    <name evidence="1" type="ORF">K4L44_05595</name>
</gene>
<accession>A0AC61NI06</accession>
<evidence type="ECO:0000313" key="2">
    <source>
        <dbReference type="Proteomes" id="UP000826212"/>
    </source>
</evidence>
<proteinExistence type="predicted"/>
<dbReference type="EMBL" id="CP081303">
    <property type="protein sequence ID" value="QZE15307.1"/>
    <property type="molecule type" value="Genomic_DNA"/>
</dbReference>
<sequence>METSELLKKVRKIEIKSRGLSKNIFAGEYHSAFKGRGMAFSEVREYQFGDDVRSIDWNVTARYNKPFIKIFEEERELTVMLLVDVSGSRDFGTLDRWKHHVITEISAVLSFSAIANNDKIGVIFFSDKIEKFIPPQKGKSHTLRIIRELIDFQPESEKTDITLAVQYLSNVIKRRCSAFIISDFIDNNRDLEKALMIANKKHDLAALRIYDRRETELPAMGLVKFKDSESGAYVFADTSSRRTRNHYKQMWYEHEQRMDRLFAKSGVDSVSINTEEDFVKALISLFRKRA</sequence>